<organism evidence="3 4">
    <name type="scientific">Sphingomonas astaxanthinifaciens DSM 22298</name>
    <dbReference type="NCBI Taxonomy" id="1123267"/>
    <lineage>
        <taxon>Bacteria</taxon>
        <taxon>Pseudomonadati</taxon>
        <taxon>Pseudomonadota</taxon>
        <taxon>Alphaproteobacteria</taxon>
        <taxon>Sphingomonadales</taxon>
        <taxon>Sphingomonadaceae</taxon>
        <taxon>Sphingomonas</taxon>
    </lineage>
</organism>
<keyword evidence="4" id="KW-1185">Reference proteome</keyword>
<evidence type="ECO:0008006" key="5">
    <source>
        <dbReference type="Google" id="ProtNLM"/>
    </source>
</evidence>
<comment type="caution">
    <text evidence="3">The sequence shown here is derived from an EMBL/GenBank/DDBJ whole genome shotgun (WGS) entry which is preliminary data.</text>
</comment>
<dbReference type="RefSeq" id="WP_156956898.1">
    <property type="nucleotide sequence ID" value="NZ_BSOO01000017.1"/>
</dbReference>
<proteinExistence type="predicted"/>
<evidence type="ECO:0000313" key="4">
    <source>
        <dbReference type="Proteomes" id="UP001156703"/>
    </source>
</evidence>
<evidence type="ECO:0000256" key="1">
    <source>
        <dbReference type="SAM" id="MobiDB-lite"/>
    </source>
</evidence>
<name>A0ABQ5Z8T9_9SPHN</name>
<feature type="region of interest" description="Disordered" evidence="1">
    <location>
        <begin position="96"/>
        <end position="173"/>
    </location>
</feature>
<protein>
    <recommendedName>
        <fullName evidence="5">Porin</fullName>
    </recommendedName>
</protein>
<feature type="region of interest" description="Disordered" evidence="1">
    <location>
        <begin position="32"/>
        <end position="83"/>
    </location>
</feature>
<feature type="compositionally biased region" description="Pro residues" evidence="1">
    <location>
        <begin position="103"/>
        <end position="112"/>
    </location>
</feature>
<accession>A0ABQ5Z8T9</accession>
<evidence type="ECO:0000256" key="2">
    <source>
        <dbReference type="SAM" id="SignalP"/>
    </source>
</evidence>
<dbReference type="Proteomes" id="UP001156703">
    <property type="component" value="Unassembled WGS sequence"/>
</dbReference>
<dbReference type="EMBL" id="BSOO01000017">
    <property type="protein sequence ID" value="GLR48050.1"/>
    <property type="molecule type" value="Genomic_DNA"/>
</dbReference>
<sequence length="540" mass="57266">MKSQYLLACGLIGLLAAHPASAQMSMPMPMGHDMSTHAPAKKKPVAKKKPAAKPVAKKPAAKKPVVTKKAAAPAPAHHHPAAATPAAELAPVDHSAHMDMPMPVTPAAPTPADPHAGHDMGAMTPPPAQPAGVHAGHDMTGMGTGEHGGHAMTGALGTYPAGRESSGTAWAPDSTEHRGLMAMSGDWMLMGHADLFLVHSKQGSRRGDGKTFPAGMVMGMARRPVGQGTLQLRAGFSPDPLMGKRGYPLLLASGETANGRDRLIDRQHPHDFVMELSASLSQPIGPKSSVFLYGGLPGEPAFGPGAFMHRESIMDSPEAPITHHWLDSQHISFGVVTGGVVLDRVKFEVSRFNGREPDQKRWNIETGPLDSTALRASWNPTQDIALQLSWADLKDPEQLEPGVDQKRWSASGMWAHSFGDGSRVATTLAWGRRTVEGHSYDAFAAEASLKKGLWTLFGRGELTENNELVPVADEEEGHHGEAFRVGKISAGAIRDFAVAEQVKLGVGGLLSVNFVPDGLKPEYGKSNPLGAMAFIRLKVG</sequence>
<feature type="compositionally biased region" description="Basic residues" evidence="1">
    <location>
        <begin position="39"/>
        <end position="61"/>
    </location>
</feature>
<reference evidence="4" key="1">
    <citation type="journal article" date="2019" name="Int. J. Syst. Evol. Microbiol.">
        <title>The Global Catalogue of Microorganisms (GCM) 10K type strain sequencing project: providing services to taxonomists for standard genome sequencing and annotation.</title>
        <authorList>
            <consortium name="The Broad Institute Genomics Platform"/>
            <consortium name="The Broad Institute Genome Sequencing Center for Infectious Disease"/>
            <person name="Wu L."/>
            <person name="Ma J."/>
        </authorList>
    </citation>
    <scope>NUCLEOTIDE SEQUENCE [LARGE SCALE GENOMIC DNA]</scope>
    <source>
        <strain evidence="4">NBRC 102146</strain>
    </source>
</reference>
<gene>
    <name evidence="3" type="ORF">GCM10007925_17630</name>
</gene>
<keyword evidence="2" id="KW-0732">Signal</keyword>
<feature type="compositionally biased region" description="Low complexity" evidence="1">
    <location>
        <begin position="62"/>
        <end position="83"/>
    </location>
</feature>
<evidence type="ECO:0000313" key="3">
    <source>
        <dbReference type="EMBL" id="GLR48050.1"/>
    </source>
</evidence>
<feature type="signal peptide" evidence="2">
    <location>
        <begin position="1"/>
        <end position="22"/>
    </location>
</feature>
<feature type="chain" id="PRO_5047322299" description="Porin" evidence="2">
    <location>
        <begin position="23"/>
        <end position="540"/>
    </location>
</feature>